<protein>
    <submittedName>
        <fullName evidence="10">Trafficking kinesin-binding protein 1-like isoform X1</fullName>
    </submittedName>
</protein>
<dbReference type="PANTHER" id="PTHR15751">
    <property type="entry name" value="TRAFFICKING KINESIN-BINDING PROTEIN"/>
    <property type="match status" value="1"/>
</dbReference>
<evidence type="ECO:0000256" key="3">
    <source>
        <dbReference type="ARBA" id="ARBA00023054"/>
    </source>
</evidence>
<evidence type="ECO:0000256" key="2">
    <source>
        <dbReference type="ARBA" id="ARBA00007007"/>
    </source>
</evidence>
<feature type="domain" description="Trafficking kinesin-binding protein C-terminal" evidence="7">
    <location>
        <begin position="327"/>
        <end position="486"/>
    </location>
</feature>
<comment type="similarity">
    <text evidence="2">Belongs to the milton family.</text>
</comment>
<feature type="region of interest" description="Disordered" evidence="6">
    <location>
        <begin position="732"/>
        <end position="760"/>
    </location>
</feature>
<evidence type="ECO:0000259" key="8">
    <source>
        <dbReference type="SMART" id="SM01424"/>
    </source>
</evidence>
<dbReference type="Pfam" id="PF04849">
    <property type="entry name" value="HAP1_N"/>
    <property type="match status" value="1"/>
</dbReference>
<dbReference type="PANTHER" id="PTHR15751:SF12">
    <property type="entry name" value="TRAFFICKING KINESIN-BINDING PROTEIN MILT"/>
    <property type="match status" value="1"/>
</dbReference>
<feature type="domain" description="HAP1 N-terminal" evidence="8">
    <location>
        <begin position="4"/>
        <end position="279"/>
    </location>
</feature>
<dbReference type="InterPro" id="IPR006933">
    <property type="entry name" value="HAP1_N"/>
</dbReference>
<feature type="compositionally biased region" description="Low complexity" evidence="6">
    <location>
        <begin position="733"/>
        <end position="751"/>
    </location>
</feature>
<sequence>MEEEEEAGFENVITMLVDADAIRMWLLASRVSCGGRLSQMTKAYNDIEAVTKLLEEKEGDLELAARIGQTLLDKNKDLQQKNEQLEHDLTIANENITQLRHDLALKNGLLQIYTQDLDTDSESGSPTKERGMVNWELLTRKVQDLEKENIQLRQDAVMQSVSIEEEEKKEMQLINDFVKELNDLRVQNISLQEDLGKKVDDNYRQQEEITHLLTQAIDLQRKVRLLTTENEELQTSLQTSKECQNELSQELIDMKEKYAELADAFQELQEEVRKVCRNRLPKAKRWTFEHSTSLINPDSLASELESSVNPDSDGYISDEKMSRNKRVFQTVKLAGKSKFGRSRRQDSERAPYTPDMSPHLCLPKHSQPVSLTVWSRASFMNDGSLSDSESAYADSYQTDDDGQFSSISSLGRPGAPGSTDFEAALRRMSSGVATGTDTSSEDETALIRCHSPDSLMSGPRYGTNASTFRRYHIPEKLQIIKPLEGSQTLHHWQQLATPHLGGIFEDRPGVQIKGEHRMPELEPETFTLSDLEEDEDFSNPGKSFVNTCSVYTYTNSTVLHPTDQTRVTPSYLGLQLAVRAMSQPPSTLNSPEQRHEQATSTYSTMLGLAKVLNERGIHAIVPTASTSQEKEVSPTPTPTPSPDGSPPPYGLVKIPDLLTGSAIRRKLHLFRTPRSQKQCSVSTAVASGTLTTDDKTSTTVVGSSGNPSIGLMEKLSQIGLENIMTTTGCGVASYPQSSRRSRLPSPYGLSSIPDSSPLTLTANVQPESEILERQSDNSQGRLEPLKTPATTVSTLSHPWGYVPPMVFGKGAGLTPAISPPLSRMPNPLLQINSLRRFGVGNQHIGTLETLRTLRKGGFT</sequence>
<keyword evidence="4" id="KW-0496">Mitochondrion</keyword>
<feature type="region of interest" description="Disordered" evidence="6">
    <location>
        <begin position="621"/>
        <end position="648"/>
    </location>
</feature>
<evidence type="ECO:0000313" key="9">
    <source>
        <dbReference type="Proteomes" id="UP000694941"/>
    </source>
</evidence>
<dbReference type="SMART" id="SM01424">
    <property type="entry name" value="HAP1_N"/>
    <property type="match status" value="1"/>
</dbReference>
<dbReference type="RefSeq" id="XP_022241410.1">
    <property type="nucleotide sequence ID" value="XM_022385702.1"/>
</dbReference>
<evidence type="ECO:0000259" key="7">
    <source>
        <dbReference type="SMART" id="SM01423"/>
    </source>
</evidence>
<gene>
    <name evidence="10" type="primary">LOC106459250</name>
</gene>
<evidence type="ECO:0000256" key="1">
    <source>
        <dbReference type="ARBA" id="ARBA00004173"/>
    </source>
</evidence>
<evidence type="ECO:0000256" key="5">
    <source>
        <dbReference type="SAM" id="Coils"/>
    </source>
</evidence>
<dbReference type="InterPro" id="IPR022154">
    <property type="entry name" value="TRAK1/2_C"/>
</dbReference>
<feature type="compositionally biased region" description="Pro residues" evidence="6">
    <location>
        <begin position="635"/>
        <end position="648"/>
    </location>
</feature>
<evidence type="ECO:0000313" key="10">
    <source>
        <dbReference type="RefSeq" id="XP_022241410.1"/>
    </source>
</evidence>
<dbReference type="SMART" id="SM01423">
    <property type="entry name" value="Milton"/>
    <property type="match status" value="1"/>
</dbReference>
<feature type="coiled-coil region" evidence="5">
    <location>
        <begin position="135"/>
        <end position="278"/>
    </location>
</feature>
<keyword evidence="3 5" id="KW-0175">Coiled coil</keyword>
<evidence type="ECO:0000256" key="6">
    <source>
        <dbReference type="SAM" id="MobiDB-lite"/>
    </source>
</evidence>
<name>A0ABM1SCQ5_LIMPO</name>
<dbReference type="InterPro" id="IPR051946">
    <property type="entry name" value="Intracell_Traff-Reg"/>
</dbReference>
<keyword evidence="9" id="KW-1185">Reference proteome</keyword>
<evidence type="ECO:0000256" key="4">
    <source>
        <dbReference type="ARBA" id="ARBA00023128"/>
    </source>
</evidence>
<organism evidence="9 10">
    <name type="scientific">Limulus polyphemus</name>
    <name type="common">Atlantic horseshoe crab</name>
    <dbReference type="NCBI Taxonomy" id="6850"/>
    <lineage>
        <taxon>Eukaryota</taxon>
        <taxon>Metazoa</taxon>
        <taxon>Ecdysozoa</taxon>
        <taxon>Arthropoda</taxon>
        <taxon>Chelicerata</taxon>
        <taxon>Merostomata</taxon>
        <taxon>Xiphosura</taxon>
        <taxon>Limulidae</taxon>
        <taxon>Limulus</taxon>
    </lineage>
</organism>
<feature type="region of interest" description="Disordered" evidence="6">
    <location>
        <begin position="337"/>
        <end position="363"/>
    </location>
</feature>
<proteinExistence type="inferred from homology"/>
<dbReference type="Pfam" id="PF12448">
    <property type="entry name" value="Milton"/>
    <property type="match status" value="1"/>
</dbReference>
<accession>A0ABM1SCQ5</accession>
<dbReference type="Proteomes" id="UP000694941">
    <property type="component" value="Unplaced"/>
</dbReference>
<reference evidence="10" key="1">
    <citation type="submission" date="2025-08" db="UniProtKB">
        <authorList>
            <consortium name="RefSeq"/>
        </authorList>
    </citation>
    <scope>IDENTIFICATION</scope>
    <source>
        <tissue evidence="10">Muscle</tissue>
    </source>
</reference>
<comment type="subcellular location">
    <subcellularLocation>
        <location evidence="1">Mitochondrion</location>
    </subcellularLocation>
</comment>
<feature type="coiled-coil region" evidence="5">
    <location>
        <begin position="68"/>
        <end position="102"/>
    </location>
</feature>
<dbReference type="GeneID" id="106459250"/>